<dbReference type="InterPro" id="IPR020568">
    <property type="entry name" value="Ribosomal_Su5_D2-typ_SF"/>
</dbReference>
<dbReference type="NCBIfam" id="TIGR00585">
    <property type="entry name" value="mutl"/>
    <property type="match status" value="1"/>
</dbReference>
<dbReference type="GO" id="GO:0004519">
    <property type="term" value="F:endonuclease activity"/>
    <property type="evidence" value="ECO:0007669"/>
    <property type="project" value="UniProtKB-KW"/>
</dbReference>
<dbReference type="Gene3D" id="3.30.1370.100">
    <property type="entry name" value="MutL, C-terminal domain, regulatory subdomain"/>
    <property type="match status" value="1"/>
</dbReference>
<dbReference type="InterPro" id="IPR014721">
    <property type="entry name" value="Ribsml_uS5_D2-typ_fold_subgr"/>
</dbReference>
<dbReference type="Gene3D" id="3.30.565.10">
    <property type="entry name" value="Histidine kinase-like ATPase, C-terminal domain"/>
    <property type="match status" value="1"/>
</dbReference>
<name>A0A7C8HGC9_9FIRM</name>
<comment type="caution">
    <text evidence="8">The sequence shown here is derived from an EMBL/GenBank/DDBJ whole genome shotgun (WGS) entry which is preliminary data.</text>
</comment>
<dbReference type="GO" id="GO:0006298">
    <property type="term" value="P:mismatch repair"/>
    <property type="evidence" value="ECO:0007669"/>
    <property type="project" value="UniProtKB-UniRule"/>
</dbReference>
<dbReference type="OrthoDB" id="9763467at2"/>
<keyword evidence="8" id="KW-0540">Nuclease</keyword>
<dbReference type="SMART" id="SM01340">
    <property type="entry name" value="DNA_mis_repair"/>
    <property type="match status" value="1"/>
</dbReference>
<dbReference type="EMBL" id="WSLF01000001">
    <property type="protein sequence ID" value="KAE9637107.1"/>
    <property type="molecule type" value="Genomic_DNA"/>
</dbReference>
<keyword evidence="3 4" id="KW-0234">DNA repair</keyword>
<dbReference type="PANTHER" id="PTHR10073:SF12">
    <property type="entry name" value="DNA MISMATCH REPAIR PROTEIN MLH1"/>
    <property type="match status" value="1"/>
</dbReference>
<dbReference type="Gene3D" id="3.30.1540.20">
    <property type="entry name" value="MutL, C-terminal domain, dimerisation subdomain"/>
    <property type="match status" value="1"/>
</dbReference>
<dbReference type="GO" id="GO:0005524">
    <property type="term" value="F:ATP binding"/>
    <property type="evidence" value="ECO:0007669"/>
    <property type="project" value="InterPro"/>
</dbReference>
<dbReference type="InterPro" id="IPR002099">
    <property type="entry name" value="MutL/Mlh/PMS"/>
</dbReference>
<dbReference type="Gene3D" id="3.30.230.10">
    <property type="match status" value="1"/>
</dbReference>
<evidence type="ECO:0000256" key="1">
    <source>
        <dbReference type="ARBA" id="ARBA00006082"/>
    </source>
</evidence>
<evidence type="ECO:0000313" key="8">
    <source>
        <dbReference type="EMBL" id="KAE9637107.1"/>
    </source>
</evidence>
<evidence type="ECO:0000313" key="9">
    <source>
        <dbReference type="Proteomes" id="UP000483018"/>
    </source>
</evidence>
<dbReference type="InterPro" id="IPR014790">
    <property type="entry name" value="MutL_C"/>
</dbReference>
<feature type="domain" description="DNA mismatch repair protein S5" evidence="7">
    <location>
        <begin position="209"/>
        <end position="327"/>
    </location>
</feature>
<dbReference type="InterPro" id="IPR036890">
    <property type="entry name" value="HATPase_C_sf"/>
</dbReference>
<dbReference type="Pfam" id="PF01119">
    <property type="entry name" value="DNA_mis_repair"/>
    <property type="match status" value="1"/>
</dbReference>
<proteinExistence type="inferred from homology"/>
<keyword evidence="8" id="KW-0255">Endonuclease</keyword>
<comment type="function">
    <text evidence="4">This protein is involved in the repair of mismatches in DNA. It is required for dam-dependent methyl-directed DNA mismatch repair. May act as a 'molecular matchmaker', a protein that promotes the formation of a stable complex between two or more DNA-binding proteins in an ATP-dependent manner without itself being part of a final effector complex.</text>
</comment>
<organism evidence="8 9">
    <name type="scientific">Defluviitalea raffinosedens</name>
    <dbReference type="NCBI Taxonomy" id="1450156"/>
    <lineage>
        <taxon>Bacteria</taxon>
        <taxon>Bacillati</taxon>
        <taxon>Bacillota</taxon>
        <taxon>Clostridia</taxon>
        <taxon>Lachnospirales</taxon>
        <taxon>Defluviitaleaceae</taxon>
        <taxon>Defluviitalea</taxon>
    </lineage>
</organism>
<dbReference type="SMART" id="SM00853">
    <property type="entry name" value="MutL_C"/>
    <property type="match status" value="1"/>
</dbReference>
<dbReference type="InterPro" id="IPR020667">
    <property type="entry name" value="DNA_mismatch_repair_MutL"/>
</dbReference>
<keyword evidence="8" id="KW-0378">Hydrolase</keyword>
<dbReference type="InterPro" id="IPR042120">
    <property type="entry name" value="MutL_C_dimsub"/>
</dbReference>
<dbReference type="GO" id="GO:0032300">
    <property type="term" value="C:mismatch repair complex"/>
    <property type="evidence" value="ECO:0007669"/>
    <property type="project" value="InterPro"/>
</dbReference>
<dbReference type="SUPFAM" id="SSF118116">
    <property type="entry name" value="DNA mismatch repair protein MutL"/>
    <property type="match status" value="1"/>
</dbReference>
<dbReference type="PANTHER" id="PTHR10073">
    <property type="entry name" value="DNA MISMATCH REPAIR PROTEIN MLH, PMS, MUTL"/>
    <property type="match status" value="1"/>
</dbReference>
<dbReference type="SUPFAM" id="SSF54211">
    <property type="entry name" value="Ribosomal protein S5 domain 2-like"/>
    <property type="match status" value="1"/>
</dbReference>
<dbReference type="Pfam" id="PF08676">
    <property type="entry name" value="MutL_C"/>
    <property type="match status" value="1"/>
</dbReference>
<accession>A0A7C8HGC9</accession>
<keyword evidence="2 4" id="KW-0227">DNA damage</keyword>
<dbReference type="SUPFAM" id="SSF55874">
    <property type="entry name" value="ATPase domain of HSP90 chaperone/DNA topoisomerase II/histidine kinase"/>
    <property type="match status" value="1"/>
</dbReference>
<feature type="region of interest" description="Disordered" evidence="5">
    <location>
        <begin position="376"/>
        <end position="402"/>
    </location>
</feature>
<dbReference type="Proteomes" id="UP000483018">
    <property type="component" value="Unassembled WGS sequence"/>
</dbReference>
<dbReference type="GO" id="GO:0140664">
    <property type="term" value="F:ATP-dependent DNA damage sensor activity"/>
    <property type="evidence" value="ECO:0007669"/>
    <property type="project" value="InterPro"/>
</dbReference>
<dbReference type="CDD" id="cd16926">
    <property type="entry name" value="HATPase_MutL-MLH-PMS-like"/>
    <property type="match status" value="1"/>
</dbReference>
<dbReference type="Pfam" id="PF13589">
    <property type="entry name" value="HATPase_c_3"/>
    <property type="match status" value="1"/>
</dbReference>
<dbReference type="FunFam" id="3.30.565.10:FF:000003">
    <property type="entry name" value="DNA mismatch repair endonuclease MutL"/>
    <property type="match status" value="1"/>
</dbReference>
<evidence type="ECO:0000256" key="4">
    <source>
        <dbReference type="HAMAP-Rule" id="MF_00149"/>
    </source>
</evidence>
<gene>
    <name evidence="4 8" type="primary">mutL</name>
    <name evidence="8" type="ORF">GND95_01360</name>
</gene>
<dbReference type="GO" id="GO:0016887">
    <property type="term" value="F:ATP hydrolysis activity"/>
    <property type="evidence" value="ECO:0007669"/>
    <property type="project" value="InterPro"/>
</dbReference>
<dbReference type="HAMAP" id="MF_00149">
    <property type="entry name" value="DNA_mis_repair"/>
    <property type="match status" value="1"/>
</dbReference>
<keyword evidence="9" id="KW-1185">Reference proteome</keyword>
<dbReference type="RefSeq" id="WP_158739021.1">
    <property type="nucleotide sequence ID" value="NZ_WSLF01000001.1"/>
</dbReference>
<dbReference type="PROSITE" id="PS00058">
    <property type="entry name" value="DNA_MISMATCH_REPAIR_1"/>
    <property type="match status" value="1"/>
</dbReference>
<reference evidence="8 9" key="1">
    <citation type="submission" date="2019-12" db="EMBL/GenBank/DDBJ databases">
        <title>Defluviitalea raffinosedens, isolated from a biogas fermenter, genome sequencing and characterization.</title>
        <authorList>
            <person name="Rettenmaier R."/>
            <person name="Schneider M."/>
            <person name="Neuhaus K."/>
            <person name="Liebl W."/>
            <person name="Zverlov V."/>
        </authorList>
    </citation>
    <scope>NUCLEOTIDE SEQUENCE [LARGE SCALE GENOMIC DNA]</scope>
    <source>
        <strain evidence="8 9">249c-K6</strain>
    </source>
</reference>
<feature type="domain" description="MutL C-terminal dimerisation" evidence="6">
    <location>
        <begin position="437"/>
        <end position="580"/>
    </location>
</feature>
<evidence type="ECO:0000256" key="2">
    <source>
        <dbReference type="ARBA" id="ARBA00022763"/>
    </source>
</evidence>
<comment type="similarity">
    <text evidence="1 4">Belongs to the DNA mismatch repair MutL/HexB family.</text>
</comment>
<protein>
    <recommendedName>
        <fullName evidence="4">DNA mismatch repair protein MutL</fullName>
    </recommendedName>
</protein>
<dbReference type="InterPro" id="IPR038973">
    <property type="entry name" value="MutL/Mlh/Pms-like"/>
</dbReference>
<feature type="compositionally biased region" description="Basic and acidic residues" evidence="5">
    <location>
        <begin position="376"/>
        <end position="392"/>
    </location>
</feature>
<dbReference type="InterPro" id="IPR042121">
    <property type="entry name" value="MutL_C_regsub"/>
</dbReference>
<dbReference type="InterPro" id="IPR037198">
    <property type="entry name" value="MutL_C_sf"/>
</dbReference>
<dbReference type="InterPro" id="IPR013507">
    <property type="entry name" value="DNA_mismatch_S5_2-like"/>
</dbReference>
<dbReference type="InterPro" id="IPR014762">
    <property type="entry name" value="DNA_mismatch_repair_CS"/>
</dbReference>
<evidence type="ECO:0000259" key="7">
    <source>
        <dbReference type="SMART" id="SM01340"/>
    </source>
</evidence>
<dbReference type="CDD" id="cd00782">
    <property type="entry name" value="MutL_Trans"/>
    <property type="match status" value="1"/>
</dbReference>
<dbReference type="GO" id="GO:0030983">
    <property type="term" value="F:mismatched DNA binding"/>
    <property type="evidence" value="ECO:0007669"/>
    <property type="project" value="InterPro"/>
</dbReference>
<evidence type="ECO:0000256" key="5">
    <source>
        <dbReference type="SAM" id="MobiDB-lite"/>
    </source>
</evidence>
<sequence>MNPIHKLDEHTINQIAAGEVVERPASVVKELIENSIDARASAITVEIKDGGISLIRITDNGVGIPKDQVTTAFLRHTTSKIYKVEDLNHIDSLGFRGEALASIAAVSQLEMITKVVGDVTGKRVEIHGGQLKAEQEIGCPEGTTLIVKNLFYNVPARKKFLKKPSTEGSYISDIVYKTALGHPEVSFKYINNNSIVFHTSGNNDLRNAVFNVYGKEVIKKMISIEEENNNLKITGLIGKPEVNRANRSYENFYINGRYIKSKILESAVEEAYKTLLPINKFPVVVLHIYIDPNKIDVNVHPTKMEVRFRDEEEIYYFVVESIRKNLKQEDLIPKVTWETPKKEKLFQTEVIQGKLPEPFEIKRNISFSEETIKQEPPKDFTKDTLGDIKESNDGYTPKAPSHSDEILKVKEDISAISINNEKEALSEPKSIPKHYTIIGQVFKTYWIVEQEGMMYVVDQHAAHERILYEKFMNSFKSGNIHSQTLLQPLVINVSPKEKEVIEDNRQLFADFGFEIEEFGDLSYVIRALPMLFDGPVDSGFFLDIVDAFLNDEHIQNAYDMKLNTIATFSCKSAVKAKDKLSYAESRALIEELFTLENPYTCPHGRPTIISMSQYELEKKFKRVQ</sequence>
<evidence type="ECO:0000259" key="6">
    <source>
        <dbReference type="SMART" id="SM00853"/>
    </source>
</evidence>
<dbReference type="AlphaFoldDB" id="A0A7C8HGC9"/>
<evidence type="ECO:0000256" key="3">
    <source>
        <dbReference type="ARBA" id="ARBA00023204"/>
    </source>
</evidence>